<name>H0HTQ0_9HYPH</name>
<dbReference type="GO" id="GO:0003677">
    <property type="term" value="F:DNA binding"/>
    <property type="evidence" value="ECO:0007669"/>
    <property type="project" value="UniProtKB-KW"/>
</dbReference>
<dbReference type="OrthoDB" id="595481at2"/>
<evidence type="ECO:0000313" key="1">
    <source>
        <dbReference type="EMBL" id="EHK55886.1"/>
    </source>
</evidence>
<organism evidence="1 2">
    <name type="scientific">Mesorhizobium alhagi CCNWXJ12-2</name>
    <dbReference type="NCBI Taxonomy" id="1107882"/>
    <lineage>
        <taxon>Bacteria</taxon>
        <taxon>Pseudomonadati</taxon>
        <taxon>Pseudomonadota</taxon>
        <taxon>Alphaproteobacteria</taxon>
        <taxon>Hyphomicrobiales</taxon>
        <taxon>Phyllobacteriaceae</taxon>
        <taxon>Allomesorhizobium</taxon>
    </lineage>
</organism>
<dbReference type="AlphaFoldDB" id="H0HTQ0"/>
<dbReference type="PATRIC" id="fig|1107882.3.peg.3457"/>
<protein>
    <submittedName>
        <fullName evidence="1">DNA-binding domain-containing protein</fullName>
    </submittedName>
</protein>
<keyword evidence="2" id="KW-1185">Reference proteome</keyword>
<evidence type="ECO:0000313" key="2">
    <source>
        <dbReference type="Proteomes" id="UP000003250"/>
    </source>
</evidence>
<accession>H0HTQ0</accession>
<sequence length="89" mass="10322">MSRFPKILDQEEQELIALSEEDGWVSTGNTEEQRAFWQKVARDTLDGERQRISISIPKRDLAKLKTRAAEEGMPYQTLINSILHKYVES</sequence>
<gene>
    <name evidence="1" type="ORF">MAXJ12_17708</name>
</gene>
<dbReference type="EMBL" id="AHAM01000141">
    <property type="protein sequence ID" value="EHK55886.1"/>
    <property type="molecule type" value="Genomic_DNA"/>
</dbReference>
<keyword evidence="1" id="KW-0238">DNA-binding</keyword>
<dbReference type="RefSeq" id="WP_008837160.1">
    <property type="nucleotide sequence ID" value="NZ_AHAM01000141.1"/>
</dbReference>
<reference evidence="1 2" key="1">
    <citation type="journal article" date="2012" name="J. Bacteriol.">
        <title>Draft Genome Sequence of Mesorhizobium alhagi CCNWXJ12-2T, a Novel Salt-Resistant Species Isolated from the Desert of Northwestern China.</title>
        <authorList>
            <person name="Zhou M."/>
            <person name="Chen W."/>
            <person name="Chen H."/>
            <person name="Wei G."/>
        </authorList>
    </citation>
    <scope>NUCLEOTIDE SEQUENCE [LARGE SCALE GENOMIC DNA]</scope>
    <source>
        <strain evidence="1 2">CCNWXJ12-2</strain>
    </source>
</reference>
<proteinExistence type="predicted"/>
<dbReference type="Proteomes" id="UP000003250">
    <property type="component" value="Unassembled WGS sequence"/>
</dbReference>